<keyword evidence="4" id="KW-1185">Reference proteome</keyword>
<keyword evidence="2" id="KW-0472">Membrane</keyword>
<evidence type="ECO:0000313" key="4">
    <source>
        <dbReference type="Proteomes" id="UP000224006"/>
    </source>
</evidence>
<feature type="region of interest" description="Disordered" evidence="1">
    <location>
        <begin position="204"/>
        <end position="267"/>
    </location>
</feature>
<comment type="caution">
    <text evidence="3">The sequence shown here is derived from an EMBL/GenBank/DDBJ whole genome shotgun (WGS) entry which is preliminary data.</text>
</comment>
<evidence type="ECO:0000313" key="3">
    <source>
        <dbReference type="EMBL" id="PFH37391.1"/>
    </source>
</evidence>
<evidence type="ECO:0000256" key="1">
    <source>
        <dbReference type="SAM" id="MobiDB-lite"/>
    </source>
</evidence>
<organism evidence="3 4">
    <name type="scientific">Besnoitia besnoiti</name>
    <name type="common">Apicomplexan protozoan</name>
    <dbReference type="NCBI Taxonomy" id="94643"/>
    <lineage>
        <taxon>Eukaryota</taxon>
        <taxon>Sar</taxon>
        <taxon>Alveolata</taxon>
        <taxon>Apicomplexa</taxon>
        <taxon>Conoidasida</taxon>
        <taxon>Coccidia</taxon>
        <taxon>Eucoccidiorida</taxon>
        <taxon>Eimeriorina</taxon>
        <taxon>Sarcocystidae</taxon>
        <taxon>Besnoitia</taxon>
    </lineage>
</organism>
<feature type="region of interest" description="Disordered" evidence="1">
    <location>
        <begin position="99"/>
        <end position="118"/>
    </location>
</feature>
<dbReference type="AlphaFoldDB" id="A0A2A9MLZ8"/>
<keyword evidence="2" id="KW-0812">Transmembrane</keyword>
<evidence type="ECO:0008006" key="5">
    <source>
        <dbReference type="Google" id="ProtNLM"/>
    </source>
</evidence>
<accession>A0A2A9MLZ8</accession>
<reference evidence="3 4" key="1">
    <citation type="submission" date="2017-09" db="EMBL/GenBank/DDBJ databases">
        <title>Genome sequencing of Besnoitia besnoiti strain Bb-Ger1.</title>
        <authorList>
            <person name="Schares G."/>
            <person name="Venepally P."/>
            <person name="Lorenzi H.A."/>
        </authorList>
    </citation>
    <scope>NUCLEOTIDE SEQUENCE [LARGE SCALE GENOMIC DNA]</scope>
    <source>
        <strain evidence="3 4">Bb-Ger1</strain>
    </source>
</reference>
<dbReference type="OrthoDB" id="347480at2759"/>
<name>A0A2A9MLZ8_BESBE</name>
<feature type="region of interest" description="Disordered" evidence="1">
    <location>
        <begin position="73"/>
        <end position="94"/>
    </location>
</feature>
<feature type="compositionally biased region" description="Basic and acidic residues" evidence="1">
    <location>
        <begin position="78"/>
        <end position="94"/>
    </location>
</feature>
<dbReference type="KEGG" id="bbes:BESB_038490"/>
<sequence length="267" mass="29058">MFLFIEPLRQAAIGNRSRRFEAVASAACRFPLKMKAIYCLFLLAAALGCDAEQQPLKSDPAWPSLRAVVHLRGPSEASDSRHDEANESYFEEGKSRDQAVDQDSHLEQQNTSSADQEARHFSALQVNQKATTSELQSGAVPQPEQCSCEFAGSCLPKGSCLAVAFTLVLATIVFIIVLAWLLQWIIAIPSEWILAKHLPKHRRPTAAGAQPAKGDETEARGLLADDEAAKRGNQSAPSDEEQEEMERARRAGPSGVPPPSPTESGRL</sequence>
<dbReference type="VEuPathDB" id="ToxoDB:BESB_038490"/>
<evidence type="ECO:0000256" key="2">
    <source>
        <dbReference type="SAM" id="Phobius"/>
    </source>
</evidence>
<gene>
    <name evidence="3" type="ORF">BESB_038490</name>
</gene>
<dbReference type="EMBL" id="NWUJ01000002">
    <property type="protein sequence ID" value="PFH37391.1"/>
    <property type="molecule type" value="Genomic_DNA"/>
</dbReference>
<proteinExistence type="predicted"/>
<keyword evidence="2" id="KW-1133">Transmembrane helix</keyword>
<feature type="transmembrane region" description="Helical" evidence="2">
    <location>
        <begin position="161"/>
        <end position="182"/>
    </location>
</feature>
<dbReference type="RefSeq" id="XP_029221400.1">
    <property type="nucleotide sequence ID" value="XM_029362435.1"/>
</dbReference>
<dbReference type="GeneID" id="40308830"/>
<dbReference type="Proteomes" id="UP000224006">
    <property type="component" value="Chromosome II"/>
</dbReference>
<protein>
    <recommendedName>
        <fullName evidence="5">Transmembrane protein</fullName>
    </recommendedName>
</protein>